<evidence type="ECO:0000313" key="2">
    <source>
        <dbReference type="Proteomes" id="UP000244571"/>
    </source>
</evidence>
<proteinExistence type="predicted"/>
<organism evidence="1 2">
    <name type="scientific">Orrella marina</name>
    <dbReference type="NCBI Taxonomy" id="2163011"/>
    <lineage>
        <taxon>Bacteria</taxon>
        <taxon>Pseudomonadati</taxon>
        <taxon>Pseudomonadota</taxon>
        <taxon>Betaproteobacteria</taxon>
        <taxon>Burkholderiales</taxon>
        <taxon>Alcaligenaceae</taxon>
        <taxon>Orrella</taxon>
    </lineage>
</organism>
<gene>
    <name evidence="1" type="ORF">DBV39_17345</name>
</gene>
<dbReference type="AlphaFoldDB" id="A0A2R4XNC8"/>
<name>A0A2R4XNC8_9BURK</name>
<dbReference type="EMBL" id="CP028901">
    <property type="protein sequence ID" value="AWB35209.1"/>
    <property type="molecule type" value="Genomic_DNA"/>
</dbReference>
<reference evidence="1 2" key="1">
    <citation type="submission" date="2018-04" db="EMBL/GenBank/DDBJ databases">
        <title>Bordetella sp. HZ20 isolated from seawater.</title>
        <authorList>
            <person name="Sun C."/>
        </authorList>
    </citation>
    <scope>NUCLEOTIDE SEQUENCE [LARGE SCALE GENOMIC DNA]</scope>
    <source>
        <strain evidence="1 2">HZ20</strain>
    </source>
</reference>
<keyword evidence="2" id="KW-1185">Reference proteome</keyword>
<sequence>MPLTGSWIALSDGPCQAQAIDDAVLYSGFMISIILLSVAQLSLQRAIQVVTSGVISNHTDPFRMGSHLGLLGRVGVLYGRLSVCI</sequence>
<evidence type="ECO:0000313" key="1">
    <source>
        <dbReference type="EMBL" id="AWB35209.1"/>
    </source>
</evidence>
<protein>
    <submittedName>
        <fullName evidence="1">Uncharacterized protein</fullName>
    </submittedName>
</protein>
<accession>A0A2R4XNC8</accession>
<dbReference type="Proteomes" id="UP000244571">
    <property type="component" value="Chromosome"/>
</dbReference>
<dbReference type="KEGG" id="boz:DBV39_17345"/>